<accession>A0A915KDF9</accession>
<protein>
    <submittedName>
        <fullName evidence="2">Uncharacterized protein</fullName>
    </submittedName>
</protein>
<reference evidence="2" key="1">
    <citation type="submission" date="2022-11" db="UniProtKB">
        <authorList>
            <consortium name="WormBaseParasite"/>
        </authorList>
    </citation>
    <scope>IDENTIFICATION</scope>
</reference>
<proteinExistence type="predicted"/>
<name>A0A915KDF9_ROMCU</name>
<dbReference type="Proteomes" id="UP000887565">
    <property type="component" value="Unplaced"/>
</dbReference>
<dbReference type="AlphaFoldDB" id="A0A915KDF9"/>
<dbReference type="WBParaSite" id="nRc.2.0.1.t36101-RA">
    <property type="protein sequence ID" value="nRc.2.0.1.t36101-RA"/>
    <property type="gene ID" value="nRc.2.0.1.g36101"/>
</dbReference>
<organism evidence="1 2">
    <name type="scientific">Romanomermis culicivorax</name>
    <name type="common">Nematode worm</name>
    <dbReference type="NCBI Taxonomy" id="13658"/>
    <lineage>
        <taxon>Eukaryota</taxon>
        <taxon>Metazoa</taxon>
        <taxon>Ecdysozoa</taxon>
        <taxon>Nematoda</taxon>
        <taxon>Enoplea</taxon>
        <taxon>Dorylaimia</taxon>
        <taxon>Mermithida</taxon>
        <taxon>Mermithoidea</taxon>
        <taxon>Mermithidae</taxon>
        <taxon>Romanomermis</taxon>
    </lineage>
</organism>
<evidence type="ECO:0000313" key="1">
    <source>
        <dbReference type="Proteomes" id="UP000887565"/>
    </source>
</evidence>
<sequence length="226" mass="25513">MDAHELLFFHYLPEACTNMIYDGKLAMTDLGSGERMNNFCGIADGKQFYRFRSPRTAFKNVVLVSWECEYSGISGTFYTGDRWCLELYAGRVYCKYACLNYLNIDAANIECQKIECGTDPNSASSITVTCNCHGTNINTRVSNGRYNDTANQSIADDYSIQSSNNQQTSDTNSRVINKNTNIKSKKVIFMFNDKAYDASSENDSSFKKKLMDMINDKLLANDTIDK</sequence>
<evidence type="ECO:0000313" key="2">
    <source>
        <dbReference type="WBParaSite" id="nRc.2.0.1.t36101-RA"/>
    </source>
</evidence>
<keyword evidence="1" id="KW-1185">Reference proteome</keyword>